<sequence>MRGPPPHWNPPSPPLPEQNVMNPRLEESQYEEPQMPVDMVASESAFGRPSISGRIPLAVNNNYSLSNAQQMRNAARSRNARPETSGVASPWDDETRQMLVQNPETGSFYVPTGSGKMFFFFWLFLMLFAFFSSFLFVVTISVSIII</sequence>
<gene>
    <name evidence="3" type="ORF">EVEC_LOCUS2542</name>
</gene>
<keyword evidence="4" id="KW-1185">Reference proteome</keyword>
<evidence type="ECO:0000313" key="5">
    <source>
        <dbReference type="WBParaSite" id="EVEC_0000283401-mRNA-1"/>
    </source>
</evidence>
<feature type="transmembrane region" description="Helical" evidence="2">
    <location>
        <begin position="119"/>
        <end position="145"/>
    </location>
</feature>
<feature type="region of interest" description="Disordered" evidence="1">
    <location>
        <begin position="1"/>
        <end position="38"/>
    </location>
</feature>
<name>A0A0N4UZ04_ENTVE</name>
<evidence type="ECO:0000256" key="2">
    <source>
        <dbReference type="SAM" id="Phobius"/>
    </source>
</evidence>
<dbReference type="OrthoDB" id="5869978at2759"/>
<feature type="compositionally biased region" description="Pro residues" evidence="1">
    <location>
        <begin position="1"/>
        <end position="16"/>
    </location>
</feature>
<accession>A0A0N4UZ04</accession>
<evidence type="ECO:0000313" key="4">
    <source>
        <dbReference type="Proteomes" id="UP000274131"/>
    </source>
</evidence>
<dbReference type="AlphaFoldDB" id="A0A0N4UZ04"/>
<reference evidence="5" key="1">
    <citation type="submission" date="2017-02" db="UniProtKB">
        <authorList>
            <consortium name="WormBaseParasite"/>
        </authorList>
    </citation>
    <scope>IDENTIFICATION</scope>
</reference>
<dbReference type="WBParaSite" id="EVEC_0000283401-mRNA-1">
    <property type="protein sequence ID" value="EVEC_0000283401-mRNA-1"/>
    <property type="gene ID" value="EVEC_0000283401"/>
</dbReference>
<keyword evidence="2" id="KW-0472">Membrane</keyword>
<evidence type="ECO:0000256" key="1">
    <source>
        <dbReference type="SAM" id="MobiDB-lite"/>
    </source>
</evidence>
<protein>
    <submittedName>
        <fullName evidence="3 5">Uncharacterized protein</fullName>
    </submittedName>
</protein>
<dbReference type="EMBL" id="UXUI01007400">
    <property type="protein sequence ID" value="VDD87399.1"/>
    <property type="molecule type" value="Genomic_DNA"/>
</dbReference>
<keyword evidence="2" id="KW-0812">Transmembrane</keyword>
<keyword evidence="2" id="KW-1133">Transmembrane helix</keyword>
<organism evidence="5">
    <name type="scientific">Enterobius vermicularis</name>
    <name type="common">Human pinworm</name>
    <dbReference type="NCBI Taxonomy" id="51028"/>
    <lineage>
        <taxon>Eukaryota</taxon>
        <taxon>Metazoa</taxon>
        <taxon>Ecdysozoa</taxon>
        <taxon>Nematoda</taxon>
        <taxon>Chromadorea</taxon>
        <taxon>Rhabditida</taxon>
        <taxon>Spirurina</taxon>
        <taxon>Oxyuridomorpha</taxon>
        <taxon>Oxyuroidea</taxon>
        <taxon>Oxyuridae</taxon>
        <taxon>Enterobius</taxon>
    </lineage>
</organism>
<dbReference type="Proteomes" id="UP000274131">
    <property type="component" value="Unassembled WGS sequence"/>
</dbReference>
<reference evidence="3 4" key="2">
    <citation type="submission" date="2018-10" db="EMBL/GenBank/DDBJ databases">
        <authorList>
            <consortium name="Pathogen Informatics"/>
        </authorList>
    </citation>
    <scope>NUCLEOTIDE SEQUENCE [LARGE SCALE GENOMIC DNA]</scope>
</reference>
<evidence type="ECO:0000313" key="3">
    <source>
        <dbReference type="EMBL" id="VDD87399.1"/>
    </source>
</evidence>
<proteinExistence type="predicted"/>
<feature type="region of interest" description="Disordered" evidence="1">
    <location>
        <begin position="69"/>
        <end position="92"/>
    </location>
</feature>